<reference evidence="1" key="1">
    <citation type="submission" date="2024-02" db="EMBL/GenBank/DDBJ databases">
        <authorList>
            <consortium name="ELIXIR-Norway"/>
            <consortium name="Elixir Norway"/>
        </authorList>
    </citation>
    <scope>NUCLEOTIDE SEQUENCE</scope>
</reference>
<evidence type="ECO:0000313" key="2">
    <source>
        <dbReference type="Proteomes" id="UP001497444"/>
    </source>
</evidence>
<dbReference type="EMBL" id="CAXAQS010000146">
    <property type="protein sequence ID" value="CAK9250288.1"/>
    <property type="molecule type" value="Genomic_DNA"/>
</dbReference>
<comment type="caution">
    <text evidence="1">The sequence shown here is derived from an EMBL/GenBank/DDBJ whole genome shotgun (WGS) entry which is preliminary data.</text>
</comment>
<name>A0ABP0V8N0_9BRYO</name>
<dbReference type="Proteomes" id="UP001497444">
    <property type="component" value="Unassembled WGS sequence"/>
</dbReference>
<proteinExistence type="predicted"/>
<protein>
    <submittedName>
        <fullName evidence="1">Uncharacterized protein</fullName>
    </submittedName>
</protein>
<organism evidence="1 2">
    <name type="scientific">Sphagnum jensenii</name>
    <dbReference type="NCBI Taxonomy" id="128206"/>
    <lineage>
        <taxon>Eukaryota</taxon>
        <taxon>Viridiplantae</taxon>
        <taxon>Streptophyta</taxon>
        <taxon>Embryophyta</taxon>
        <taxon>Bryophyta</taxon>
        <taxon>Sphagnophytina</taxon>
        <taxon>Sphagnopsida</taxon>
        <taxon>Sphagnales</taxon>
        <taxon>Sphagnaceae</taxon>
        <taxon>Sphagnum</taxon>
    </lineage>
</organism>
<keyword evidence="2" id="KW-1185">Reference proteome</keyword>
<gene>
    <name evidence="1" type="ORF">CSSPJE1EN1_LOCUS25666</name>
</gene>
<evidence type="ECO:0000313" key="1">
    <source>
        <dbReference type="EMBL" id="CAK9250288.1"/>
    </source>
</evidence>
<accession>A0ABP0V8N0</accession>
<sequence length="97" mass="10699">MRQLSIAGHQQLSKAPLMSTLTTRQYSFCLNASLMIDDSATSASSAPLSGRKAYWLSVIHYLVSAYHVRRLDTSFSRHLPSKSKRLIGRLALCVSSG</sequence>